<gene>
    <name evidence="1" type="ORF">L6164_011676</name>
</gene>
<comment type="caution">
    <text evidence="1">The sequence shown here is derived from an EMBL/GenBank/DDBJ whole genome shotgun (WGS) entry which is preliminary data.</text>
</comment>
<proteinExistence type="predicted"/>
<dbReference type="Proteomes" id="UP000828941">
    <property type="component" value="Chromosome 5"/>
</dbReference>
<dbReference type="EMBL" id="CM039430">
    <property type="protein sequence ID" value="KAI4344449.1"/>
    <property type="molecule type" value="Genomic_DNA"/>
</dbReference>
<name>A0ACB9P926_BAUVA</name>
<reference evidence="1 2" key="1">
    <citation type="journal article" date="2022" name="DNA Res.">
        <title>Chromosomal-level genome assembly of the orchid tree Bauhinia variegata (Leguminosae; Cercidoideae) supports the allotetraploid origin hypothesis of Bauhinia.</title>
        <authorList>
            <person name="Zhong Y."/>
            <person name="Chen Y."/>
            <person name="Zheng D."/>
            <person name="Pang J."/>
            <person name="Liu Y."/>
            <person name="Luo S."/>
            <person name="Meng S."/>
            <person name="Qian L."/>
            <person name="Wei D."/>
            <person name="Dai S."/>
            <person name="Zhou R."/>
        </authorList>
    </citation>
    <scope>NUCLEOTIDE SEQUENCE [LARGE SCALE GENOMIC DNA]</scope>
    <source>
        <strain evidence="1">BV-YZ2020</strain>
    </source>
</reference>
<organism evidence="1 2">
    <name type="scientific">Bauhinia variegata</name>
    <name type="common">Purple orchid tree</name>
    <name type="synonym">Phanera variegata</name>
    <dbReference type="NCBI Taxonomy" id="167791"/>
    <lineage>
        <taxon>Eukaryota</taxon>
        <taxon>Viridiplantae</taxon>
        <taxon>Streptophyta</taxon>
        <taxon>Embryophyta</taxon>
        <taxon>Tracheophyta</taxon>
        <taxon>Spermatophyta</taxon>
        <taxon>Magnoliopsida</taxon>
        <taxon>eudicotyledons</taxon>
        <taxon>Gunneridae</taxon>
        <taxon>Pentapetalae</taxon>
        <taxon>rosids</taxon>
        <taxon>fabids</taxon>
        <taxon>Fabales</taxon>
        <taxon>Fabaceae</taxon>
        <taxon>Cercidoideae</taxon>
        <taxon>Cercideae</taxon>
        <taxon>Bauhiniinae</taxon>
        <taxon>Bauhinia</taxon>
    </lineage>
</organism>
<evidence type="ECO:0000313" key="1">
    <source>
        <dbReference type="EMBL" id="KAI4344449.1"/>
    </source>
</evidence>
<protein>
    <submittedName>
        <fullName evidence="1">Uncharacterized protein</fullName>
    </submittedName>
</protein>
<keyword evidence="2" id="KW-1185">Reference proteome</keyword>
<accession>A0ACB9P926</accession>
<evidence type="ECO:0000313" key="2">
    <source>
        <dbReference type="Proteomes" id="UP000828941"/>
    </source>
</evidence>
<sequence>MFFHSRWFCSFSSSTISSSSDYKASSLQTILKSGFTSTLKSVNRFFLFLFRVQKFDLIIHFFSQLNSNRIDGNHRTHSFFAWALLKSQKFGEAGLFMKTHVVKSSVFPVNRMLDTLIQGLCNTREGLEKALSLLWDCFGNRYALPSSFTFCSIIRKFSSQGNMCKAIEVLELMADDQVKYPFDNFVCSSVISGFCRIGKPELAFGFFQNAPSSGALRPNVETYTALVGALCKLGRVNEVCNLFSKMEKEGLVFDVIFL</sequence>